<dbReference type="InterPro" id="IPR016024">
    <property type="entry name" value="ARM-type_fold"/>
</dbReference>
<dbReference type="EMBL" id="QKMR01000008">
    <property type="protein sequence ID" value="PYG87997.1"/>
    <property type="molecule type" value="Genomic_DNA"/>
</dbReference>
<evidence type="ECO:0000313" key="1">
    <source>
        <dbReference type="EMBL" id="PYG87997.1"/>
    </source>
</evidence>
<accession>A0A318XYQ6</accession>
<evidence type="ECO:0000313" key="2">
    <source>
        <dbReference type="Proteomes" id="UP000248132"/>
    </source>
</evidence>
<dbReference type="AlphaFoldDB" id="A0A318XYQ6"/>
<dbReference type="SUPFAM" id="SSF48371">
    <property type="entry name" value="ARM repeat"/>
    <property type="match status" value="1"/>
</dbReference>
<evidence type="ECO:0008006" key="3">
    <source>
        <dbReference type="Google" id="ProtNLM"/>
    </source>
</evidence>
<gene>
    <name evidence="1" type="ORF">LY28_01707</name>
</gene>
<comment type="caution">
    <text evidence="1">The sequence shown here is derived from an EMBL/GenBank/DDBJ whole genome shotgun (WGS) entry which is preliminary data.</text>
</comment>
<keyword evidence="2" id="KW-1185">Reference proteome</keyword>
<reference evidence="1 2" key="1">
    <citation type="submission" date="2018-06" db="EMBL/GenBank/DDBJ databases">
        <title>Genomic Encyclopedia of Type Strains, Phase I: the one thousand microbial genomes (KMG-I) project.</title>
        <authorList>
            <person name="Kyrpides N."/>
        </authorList>
    </citation>
    <scope>NUCLEOTIDE SEQUENCE [LARGE SCALE GENOMIC DNA]</scope>
    <source>
        <strain evidence="1 2">DSM 19573</strain>
    </source>
</reference>
<dbReference type="RefSeq" id="WP_110461745.1">
    <property type="nucleotide sequence ID" value="NZ_QKMR01000008.1"/>
</dbReference>
<dbReference type="Proteomes" id="UP000248132">
    <property type="component" value="Unassembled WGS sequence"/>
</dbReference>
<sequence>MNNNQIVSQSFNNAIETAFDSYLEEHATRENCDIKIDEEKLIRETEEKWLNEAIAEIGYITPKEYIESISALEELAELFIDMASVSDAGIPDIVIHKLREHGRSAADILFGFAKSAIASAEVINKPAAAQAIYTVGCMKYDDYGEKLIQLLMESGGDEVISEAVCAAVIEYGNKILKRLVETFNSTDKENVKEYLLICIAEISREYPSDEVFFLLKNAFRGMKNIRMAAEVLGDYGDGRAIPLLRGHILKNMSSMDKDTLNLIIAVIKKLGGEIEDLPHIK</sequence>
<name>A0A318XYQ6_9FIRM</name>
<protein>
    <recommendedName>
        <fullName evidence="3">HEAT repeat protein</fullName>
    </recommendedName>
</protein>
<organism evidence="1 2">
    <name type="scientific">Ruminiclostridium sufflavum DSM 19573</name>
    <dbReference type="NCBI Taxonomy" id="1121337"/>
    <lineage>
        <taxon>Bacteria</taxon>
        <taxon>Bacillati</taxon>
        <taxon>Bacillota</taxon>
        <taxon>Clostridia</taxon>
        <taxon>Eubacteriales</taxon>
        <taxon>Oscillospiraceae</taxon>
        <taxon>Ruminiclostridium</taxon>
    </lineage>
</organism>
<proteinExistence type="predicted"/>
<dbReference type="OrthoDB" id="1838265at2"/>